<proteinExistence type="predicted"/>
<gene>
    <name evidence="1" type="ORF">MML48_4g00017539</name>
</gene>
<name>A0ACB9T726_HOLOL</name>
<organism evidence="1 2">
    <name type="scientific">Holotrichia oblita</name>
    <name type="common">Chafer beetle</name>
    <dbReference type="NCBI Taxonomy" id="644536"/>
    <lineage>
        <taxon>Eukaryota</taxon>
        <taxon>Metazoa</taxon>
        <taxon>Ecdysozoa</taxon>
        <taxon>Arthropoda</taxon>
        <taxon>Hexapoda</taxon>
        <taxon>Insecta</taxon>
        <taxon>Pterygota</taxon>
        <taxon>Neoptera</taxon>
        <taxon>Endopterygota</taxon>
        <taxon>Coleoptera</taxon>
        <taxon>Polyphaga</taxon>
        <taxon>Scarabaeiformia</taxon>
        <taxon>Scarabaeidae</taxon>
        <taxon>Melolonthinae</taxon>
        <taxon>Holotrichia</taxon>
    </lineage>
</organism>
<accession>A0ACB9T726</accession>
<dbReference type="Proteomes" id="UP001056778">
    <property type="component" value="Chromosome 4"/>
</dbReference>
<reference evidence="1" key="1">
    <citation type="submission" date="2022-04" db="EMBL/GenBank/DDBJ databases">
        <title>Chromosome-scale genome assembly of Holotrichia oblita Faldermann.</title>
        <authorList>
            <person name="Rongchong L."/>
        </authorList>
    </citation>
    <scope>NUCLEOTIDE SEQUENCE</scope>
    <source>
        <strain evidence="1">81SQS9</strain>
    </source>
</reference>
<dbReference type="EMBL" id="CM043018">
    <property type="protein sequence ID" value="KAI4462616.1"/>
    <property type="molecule type" value="Genomic_DNA"/>
</dbReference>
<keyword evidence="2" id="KW-1185">Reference proteome</keyword>
<protein>
    <submittedName>
        <fullName evidence="1">Phd finger protein</fullName>
    </submittedName>
</protein>
<evidence type="ECO:0000313" key="1">
    <source>
        <dbReference type="EMBL" id="KAI4462616.1"/>
    </source>
</evidence>
<sequence length="441" mass="49945">MEDMAISKDLKALIEANQNQLKTAIRNHQVLVAKLKEDPDNTDVQKDIQEAQQSIVIVGLEQKSIIDRLRKEYKAYQKTVKTNTTKNGVEERRFNLTNALNRARKQNIITRSTSATSFSASDESQSSSSPSTPEPVVNPINPYDISQCEFLNYFGLATHDVYKEMQNRRAERKRRSTANPQFLYTRGWDLTSKRKRNIYLAQNVSPPNTRQAVRNKNKTDRGAISPKTNSRPSSPAEPPKKVLAPFPTIPNLPSGLTIERVPPTGRHGTSDSKQCVECRLPGTLITCESCSNGFHLSCHNRPFVQTPRQCPRCLSNKETRTVGSLNVPSGMSVSYVSPEITDKLHEKNLLLEKNKTLTAELTQLQDRHSQLTISLKNQKTEREELLMTQQSTEDKIKQILTFITSVKGKQQQQHQAQQGDLEEDDDEDDDDEEDIEKEQDS</sequence>
<comment type="caution">
    <text evidence="1">The sequence shown here is derived from an EMBL/GenBank/DDBJ whole genome shotgun (WGS) entry which is preliminary data.</text>
</comment>
<evidence type="ECO:0000313" key="2">
    <source>
        <dbReference type="Proteomes" id="UP001056778"/>
    </source>
</evidence>